<protein>
    <recommendedName>
        <fullName evidence="1">GyrI-like small molecule binding domain-containing protein</fullName>
    </recommendedName>
</protein>
<sequence>MAPTPVVKVDLRRELVGYRARHGRFDLVTLPPRRYLAVDGAGDPNTSTAYADAVSTVYPVAYSLKAVGRARYGRDHVVMPLEAQWWADDPSVFTTRRDKASWRWTVLLLVPDWLTDDDVAEACAAAAAKGRRPALEALRVVTLDEGLVVQTLHVGPYDDEGPVLAQLHDEVLPARGLRPTGHHHEVYLGDPRRSAPQRLRTILRQSVEHVDVASNPVVN</sequence>
<dbReference type="AlphaFoldDB" id="A0A495XPT6"/>
<name>A0A495XPT6_9MICO</name>
<dbReference type="Gene3D" id="3.20.80.10">
    <property type="entry name" value="Regulatory factor, effector binding domain"/>
    <property type="match status" value="1"/>
</dbReference>
<dbReference type="InterPro" id="IPR029442">
    <property type="entry name" value="GyrI-like"/>
</dbReference>
<dbReference type="Proteomes" id="UP000278440">
    <property type="component" value="Unassembled WGS sequence"/>
</dbReference>
<evidence type="ECO:0000313" key="3">
    <source>
        <dbReference type="Proteomes" id="UP000278440"/>
    </source>
</evidence>
<dbReference type="Pfam" id="PF06445">
    <property type="entry name" value="GyrI-like"/>
    <property type="match status" value="1"/>
</dbReference>
<keyword evidence="3" id="KW-1185">Reference proteome</keyword>
<dbReference type="SUPFAM" id="SSF55136">
    <property type="entry name" value="Probable bacterial effector-binding domain"/>
    <property type="match status" value="1"/>
</dbReference>
<dbReference type="OrthoDB" id="4772335at2"/>
<evidence type="ECO:0000313" key="2">
    <source>
        <dbReference type="EMBL" id="RKT76611.1"/>
    </source>
</evidence>
<evidence type="ECO:0000259" key="1">
    <source>
        <dbReference type="Pfam" id="PF06445"/>
    </source>
</evidence>
<comment type="caution">
    <text evidence="2">The sequence shown here is derived from an EMBL/GenBank/DDBJ whole genome shotgun (WGS) entry which is preliminary data.</text>
</comment>
<proteinExistence type="predicted"/>
<organism evidence="2 3">
    <name type="scientific">Terracoccus luteus</name>
    <dbReference type="NCBI Taxonomy" id="53356"/>
    <lineage>
        <taxon>Bacteria</taxon>
        <taxon>Bacillati</taxon>
        <taxon>Actinomycetota</taxon>
        <taxon>Actinomycetes</taxon>
        <taxon>Micrococcales</taxon>
        <taxon>Intrasporangiaceae</taxon>
        <taxon>Terracoccus</taxon>
    </lineage>
</organism>
<reference evidence="2 3" key="1">
    <citation type="submission" date="2018-10" db="EMBL/GenBank/DDBJ databases">
        <title>Sequencing the genomes of 1000 actinobacteria strains.</title>
        <authorList>
            <person name="Klenk H.-P."/>
        </authorList>
    </citation>
    <scope>NUCLEOTIDE SEQUENCE [LARGE SCALE GENOMIC DNA]</scope>
    <source>
        <strain evidence="2 3">DSM 44267</strain>
    </source>
</reference>
<dbReference type="RefSeq" id="WP_121029970.1">
    <property type="nucleotide sequence ID" value="NZ_RBXT01000001.1"/>
</dbReference>
<dbReference type="EMBL" id="RBXT01000001">
    <property type="protein sequence ID" value="RKT76611.1"/>
    <property type="molecule type" value="Genomic_DNA"/>
</dbReference>
<accession>A0A495XPT6</accession>
<gene>
    <name evidence="2" type="ORF">DFJ68_0006</name>
</gene>
<dbReference type="InterPro" id="IPR011256">
    <property type="entry name" value="Reg_factor_effector_dom_sf"/>
</dbReference>
<feature type="domain" description="GyrI-like small molecule binding" evidence="1">
    <location>
        <begin position="122"/>
        <end position="201"/>
    </location>
</feature>